<dbReference type="AlphaFoldDB" id="A0A448YIB3"/>
<proteinExistence type="inferred from homology"/>
<dbReference type="UniPathway" id="UPA00196"/>
<comment type="pathway">
    <text evidence="2">Glycolipid biosynthesis; glycosylphosphatidylinositol-anchor biosynthesis.</text>
</comment>
<organism evidence="12 13">
    <name type="scientific">Brettanomyces naardenensis</name>
    <name type="common">Yeast</name>
    <dbReference type="NCBI Taxonomy" id="13370"/>
    <lineage>
        <taxon>Eukaryota</taxon>
        <taxon>Fungi</taxon>
        <taxon>Dikarya</taxon>
        <taxon>Ascomycota</taxon>
        <taxon>Saccharomycotina</taxon>
        <taxon>Pichiomycetes</taxon>
        <taxon>Pichiales</taxon>
        <taxon>Pichiaceae</taxon>
        <taxon>Brettanomyces</taxon>
    </lineage>
</organism>
<evidence type="ECO:0000256" key="7">
    <source>
        <dbReference type="ARBA" id="ARBA00022824"/>
    </source>
</evidence>
<feature type="region of interest" description="Disordered" evidence="10">
    <location>
        <begin position="1"/>
        <end position="37"/>
    </location>
</feature>
<evidence type="ECO:0000256" key="2">
    <source>
        <dbReference type="ARBA" id="ARBA00004687"/>
    </source>
</evidence>
<keyword evidence="7" id="KW-0256">Endoplasmic reticulum</keyword>
<dbReference type="GO" id="GO:0005789">
    <property type="term" value="C:endoplasmic reticulum membrane"/>
    <property type="evidence" value="ECO:0007669"/>
    <property type="project" value="UniProtKB-SubCell"/>
</dbReference>
<evidence type="ECO:0000313" key="13">
    <source>
        <dbReference type="Proteomes" id="UP000290900"/>
    </source>
</evidence>
<accession>A0A448YIB3</accession>
<dbReference type="InParanoid" id="A0A448YIB3"/>
<feature type="transmembrane region" description="Helical" evidence="11">
    <location>
        <begin position="135"/>
        <end position="161"/>
    </location>
</feature>
<dbReference type="EMBL" id="CAACVR010000006">
    <property type="protein sequence ID" value="VEU20660.1"/>
    <property type="molecule type" value="Genomic_DNA"/>
</dbReference>
<feature type="transmembrane region" description="Helical" evidence="11">
    <location>
        <begin position="95"/>
        <end position="114"/>
    </location>
</feature>
<dbReference type="Pfam" id="PF06699">
    <property type="entry name" value="PIG-F"/>
    <property type="match status" value="1"/>
</dbReference>
<keyword evidence="8 11" id="KW-1133">Transmembrane helix</keyword>
<keyword evidence="5" id="KW-0337">GPI-anchor biosynthesis</keyword>
<dbReference type="STRING" id="13370.A0A448YIB3"/>
<dbReference type="GO" id="GO:0006506">
    <property type="term" value="P:GPI anchor biosynthetic process"/>
    <property type="evidence" value="ECO:0007669"/>
    <property type="project" value="UniProtKB-UniPathway"/>
</dbReference>
<protein>
    <recommendedName>
        <fullName evidence="4">Glycosylphosphatidylinositol anchor biosynthesis protein 11</fullName>
    </recommendedName>
</protein>
<evidence type="ECO:0000313" key="12">
    <source>
        <dbReference type="EMBL" id="VEU20660.1"/>
    </source>
</evidence>
<comment type="subcellular location">
    <subcellularLocation>
        <location evidence="1">Endoplasmic reticulum membrane</location>
        <topology evidence="1">Multi-pass membrane protein</topology>
    </subcellularLocation>
</comment>
<dbReference type="OrthoDB" id="17366at2759"/>
<evidence type="ECO:0000256" key="10">
    <source>
        <dbReference type="SAM" id="MobiDB-lite"/>
    </source>
</evidence>
<feature type="transmembrane region" description="Helical" evidence="11">
    <location>
        <begin position="244"/>
        <end position="268"/>
    </location>
</feature>
<dbReference type="Proteomes" id="UP000290900">
    <property type="component" value="Unassembled WGS sequence"/>
</dbReference>
<keyword evidence="9 11" id="KW-0472">Membrane</keyword>
<comment type="similarity">
    <text evidence="3">Belongs to the PIGF family.</text>
</comment>
<evidence type="ECO:0000256" key="4">
    <source>
        <dbReference type="ARBA" id="ARBA00020927"/>
    </source>
</evidence>
<evidence type="ECO:0000256" key="3">
    <source>
        <dbReference type="ARBA" id="ARBA00007978"/>
    </source>
</evidence>
<feature type="transmembrane region" description="Helical" evidence="11">
    <location>
        <begin position="173"/>
        <end position="191"/>
    </location>
</feature>
<evidence type="ECO:0000256" key="6">
    <source>
        <dbReference type="ARBA" id="ARBA00022692"/>
    </source>
</evidence>
<evidence type="ECO:0000256" key="11">
    <source>
        <dbReference type="SAM" id="Phobius"/>
    </source>
</evidence>
<evidence type="ECO:0000256" key="9">
    <source>
        <dbReference type="ARBA" id="ARBA00023136"/>
    </source>
</evidence>
<keyword evidence="13" id="KW-1185">Reference proteome</keyword>
<feature type="transmembrane region" description="Helical" evidence="11">
    <location>
        <begin position="218"/>
        <end position="238"/>
    </location>
</feature>
<name>A0A448YIB3_BRENA</name>
<evidence type="ECO:0000256" key="8">
    <source>
        <dbReference type="ARBA" id="ARBA00022989"/>
    </source>
</evidence>
<dbReference type="FunCoup" id="A0A448YIB3">
    <property type="interactions" value="151"/>
</dbReference>
<keyword evidence="6 11" id="KW-0812">Transmembrane</keyword>
<evidence type="ECO:0000256" key="5">
    <source>
        <dbReference type="ARBA" id="ARBA00022502"/>
    </source>
</evidence>
<evidence type="ECO:0000256" key="1">
    <source>
        <dbReference type="ARBA" id="ARBA00004477"/>
    </source>
</evidence>
<feature type="transmembrane region" description="Helical" evidence="11">
    <location>
        <begin position="63"/>
        <end position="83"/>
    </location>
</feature>
<reference evidence="12 13" key="1">
    <citation type="submission" date="2018-12" db="EMBL/GenBank/DDBJ databases">
        <authorList>
            <person name="Tiukova I."/>
            <person name="Dainat J."/>
        </authorList>
    </citation>
    <scope>NUCLEOTIDE SEQUENCE [LARGE SCALE GENOMIC DNA]</scope>
</reference>
<dbReference type="InterPro" id="IPR009580">
    <property type="entry name" value="GPI_biosynthesis_protein_Pig-F"/>
</dbReference>
<sequence>MKKAKKVSFSKERKEYQPGQPSEVVTDIPSDSSDKPIEDLWESPGRNITDSPKPSIFTPNGSFVLIPLHLLVILYLEFTYFNIQSNVDGALLKGLYLLASCQFIYGILVTVNTNRSRKVSKKNKKAKVSSSFNSGDLLGLIFALVLSILSSIPLFITFILFGAPIGSYTLRTFLLALHTGLITVLPMLCTYRLSDSDFKVDWANILTFQVDKFYKNQIYSMAIGGMIGCWLGVIPIPLDWDRPWQAWPITLLGGMYLGGVVGNAVGWLGGKLPASSEQVSE</sequence>
<gene>
    <name evidence="12" type="ORF">BRENAR_LOCUS1395</name>
</gene>